<sequence>MTLRLDPRYPVVWRSPDTIQVGIDRPLVVLSAVADGLERVISALFVGIPHSGALMLGRQGGASDEDILALLHALAPVLLVTGESRPADEIAGESVPGSVPGSAPAREPAPPAIVPGPVFVGGNGPTAERIKRLLEDLGFRVTERADNDGAALAVEVAHFALEPDRHGRWLRRDIPHLPVVFSDCQVRIGPLVEPGTGACLSCLELAHIDADPAWPAIACQLLTRRAPTETPRQSIDVSTRVAGLVHDRLASGRSVLTGTSLVIDAENSLLRRRVHQPHERCGCLSVPGSLSASTALGADRL</sequence>
<dbReference type="Proteomes" id="UP000297403">
    <property type="component" value="Unassembled WGS sequence"/>
</dbReference>
<name>A0AAQ2C830_9MICO</name>
<gene>
    <name evidence="1" type="ORF">E3O49_04130</name>
</gene>
<keyword evidence="2" id="KW-1185">Reference proteome</keyword>
<comment type="caution">
    <text evidence="1">The sequence shown here is derived from an EMBL/GenBank/DDBJ whole genome shotgun (WGS) entry which is preliminary data.</text>
</comment>
<evidence type="ECO:0008006" key="3">
    <source>
        <dbReference type="Google" id="ProtNLM"/>
    </source>
</evidence>
<reference evidence="1 2" key="1">
    <citation type="submission" date="2019-03" db="EMBL/GenBank/DDBJ databases">
        <title>Genomics of glacier-inhabiting Cryobacterium strains.</title>
        <authorList>
            <person name="Liu Q."/>
            <person name="Xin Y.-H."/>
        </authorList>
    </citation>
    <scope>NUCLEOTIDE SEQUENCE [LARGE SCALE GENOMIC DNA]</scope>
    <source>
        <strain evidence="2">TMT1-22</strain>
    </source>
</reference>
<dbReference type="EMBL" id="SOFY01000014">
    <property type="protein sequence ID" value="TFC51264.1"/>
    <property type="molecule type" value="Genomic_DNA"/>
</dbReference>
<evidence type="ECO:0000313" key="1">
    <source>
        <dbReference type="EMBL" id="TFC51264.1"/>
    </source>
</evidence>
<dbReference type="Gene3D" id="3.40.50.720">
    <property type="entry name" value="NAD(P)-binding Rossmann-like Domain"/>
    <property type="match status" value="1"/>
</dbReference>
<protein>
    <recommendedName>
        <fullName evidence="3">TOMM leader peptide-binding protein</fullName>
    </recommendedName>
</protein>
<proteinExistence type="predicted"/>
<dbReference type="RefSeq" id="WP_134402945.1">
    <property type="nucleotide sequence ID" value="NZ_SOFY01000014.1"/>
</dbReference>
<dbReference type="AlphaFoldDB" id="A0AAQ2C830"/>
<organism evidence="1 2">
    <name type="scientific">Cryobacterium shii</name>
    <dbReference type="NCBI Taxonomy" id="1259235"/>
    <lineage>
        <taxon>Bacteria</taxon>
        <taxon>Bacillati</taxon>
        <taxon>Actinomycetota</taxon>
        <taxon>Actinomycetes</taxon>
        <taxon>Micrococcales</taxon>
        <taxon>Microbacteriaceae</taxon>
        <taxon>Cryobacterium</taxon>
    </lineage>
</organism>
<evidence type="ECO:0000313" key="2">
    <source>
        <dbReference type="Proteomes" id="UP000297403"/>
    </source>
</evidence>
<accession>A0AAQ2C830</accession>